<accession>A0A6P3WXK7</accession>
<evidence type="ECO:0000256" key="1">
    <source>
        <dbReference type="ARBA" id="ARBA00022603"/>
    </source>
</evidence>
<keyword evidence="3" id="KW-0479">Metal-binding</keyword>
<dbReference type="InterPro" id="IPR051486">
    <property type="entry name" value="Hcy_S-methyltransferase"/>
</dbReference>
<evidence type="ECO:0000259" key="7">
    <source>
        <dbReference type="PROSITE" id="PS50970"/>
    </source>
</evidence>
<dbReference type="Pfam" id="PF02574">
    <property type="entry name" value="S-methyl_trans"/>
    <property type="match status" value="1"/>
</dbReference>
<dbReference type="GeneID" id="106742442"/>
<dbReference type="KEGG" id="dqu:106742442"/>
<reference evidence="9" key="1">
    <citation type="submission" date="2025-08" db="UniProtKB">
        <authorList>
            <consortium name="RefSeq"/>
        </authorList>
    </citation>
    <scope>IDENTIFICATION</scope>
</reference>
<dbReference type="SUPFAM" id="SSF82282">
    <property type="entry name" value="Homocysteine S-methyltransferase"/>
    <property type="match status" value="1"/>
</dbReference>
<evidence type="ECO:0000256" key="6">
    <source>
        <dbReference type="PROSITE-ProRule" id="PRU00333"/>
    </source>
</evidence>
<evidence type="ECO:0000256" key="2">
    <source>
        <dbReference type="ARBA" id="ARBA00022679"/>
    </source>
</evidence>
<dbReference type="Proteomes" id="UP000515204">
    <property type="component" value="Unplaced"/>
</dbReference>
<dbReference type="PROSITE" id="PS50970">
    <property type="entry name" value="HCY"/>
    <property type="match status" value="1"/>
</dbReference>
<dbReference type="GO" id="GO:0032259">
    <property type="term" value="P:methylation"/>
    <property type="evidence" value="ECO:0007669"/>
    <property type="project" value="UniProtKB-KW"/>
</dbReference>
<dbReference type="PANTHER" id="PTHR46015:SF1">
    <property type="entry name" value="HOMOCYSTEINE S-METHYLTRANSFERASE-LIKE ISOFORM 1"/>
    <property type="match status" value="1"/>
</dbReference>
<keyword evidence="8" id="KW-1185">Reference proteome</keyword>
<dbReference type="OrthoDB" id="261426at2759"/>
<keyword evidence="2" id="KW-0808">Transferase</keyword>
<dbReference type="Gene3D" id="3.20.20.330">
    <property type="entry name" value="Homocysteine-binding-like domain"/>
    <property type="match status" value="1"/>
</dbReference>
<gene>
    <name evidence="9" type="primary">LOC106742442</name>
</gene>
<evidence type="ECO:0000256" key="4">
    <source>
        <dbReference type="ARBA" id="ARBA00022833"/>
    </source>
</evidence>
<evidence type="ECO:0000313" key="8">
    <source>
        <dbReference type="Proteomes" id="UP000515204"/>
    </source>
</evidence>
<dbReference type="AlphaFoldDB" id="A0A6P3WXK7"/>
<dbReference type="GO" id="GO:0008898">
    <property type="term" value="F:S-adenosylmethionine-homocysteine S-methyltransferase activity"/>
    <property type="evidence" value="ECO:0007669"/>
    <property type="project" value="TreeGrafter"/>
</dbReference>
<feature type="domain" description="Hcy-binding" evidence="7">
    <location>
        <begin position="1"/>
        <end position="317"/>
    </location>
</feature>
<dbReference type="InterPro" id="IPR036589">
    <property type="entry name" value="HCY_dom_sf"/>
</dbReference>
<evidence type="ECO:0000313" key="9">
    <source>
        <dbReference type="RefSeq" id="XP_014470858.1"/>
    </source>
</evidence>
<dbReference type="PANTHER" id="PTHR46015">
    <property type="entry name" value="ZGC:172121"/>
    <property type="match status" value="1"/>
</dbReference>
<evidence type="ECO:0000256" key="5">
    <source>
        <dbReference type="ARBA" id="ARBA00034478"/>
    </source>
</evidence>
<proteinExistence type="predicted"/>
<sequence>MGQPTVIDGDFETELRHHLHHFIWNKRDVGYFPLHALKFAPSAVHDTHLAFLRAGARIIRTNTFQASLDEAKKFYNLDLSEYTALIHKAVKLAREAVENYGKEMGYNLNSEEYKRSRPLIAGVCGSHVILTSLTSPNVNNPRRMVKRKEELIKFHESRVKILLTANVDLLAFQCICTLEETKAVLDILKRYSQVRAWISFFCKEHGKLNDGIEFGEVAALCHNSLPKQIIAIGVDSLQPEPIIPFMRIASEFRTPKIPFLLQACKRHIYTMRIYTDNELSMMMPLDDIKEWFKFGLSYIGGGPYTDAEDIKQICKHVENFYVSSVQDSPQPFTSFKPQSYKNNKALAKL</sequence>
<dbReference type="RefSeq" id="XP_014470858.1">
    <property type="nucleotide sequence ID" value="XM_014615372.1"/>
</dbReference>
<keyword evidence="4" id="KW-0862">Zinc</keyword>
<comment type="caution">
    <text evidence="6">Lacks conserved residue(s) required for the propagation of feature annotation.</text>
</comment>
<dbReference type="GO" id="GO:0033528">
    <property type="term" value="P:S-methylmethionine cycle"/>
    <property type="evidence" value="ECO:0007669"/>
    <property type="project" value="TreeGrafter"/>
</dbReference>
<dbReference type="InterPro" id="IPR003726">
    <property type="entry name" value="HCY_dom"/>
</dbReference>
<organism evidence="8 9">
    <name type="scientific">Dinoponera quadriceps</name>
    <name type="common">South American ant</name>
    <dbReference type="NCBI Taxonomy" id="609295"/>
    <lineage>
        <taxon>Eukaryota</taxon>
        <taxon>Metazoa</taxon>
        <taxon>Ecdysozoa</taxon>
        <taxon>Arthropoda</taxon>
        <taxon>Hexapoda</taxon>
        <taxon>Insecta</taxon>
        <taxon>Pterygota</taxon>
        <taxon>Neoptera</taxon>
        <taxon>Endopterygota</taxon>
        <taxon>Hymenoptera</taxon>
        <taxon>Apocrita</taxon>
        <taxon>Aculeata</taxon>
        <taxon>Formicoidea</taxon>
        <taxon>Formicidae</taxon>
        <taxon>Ponerinae</taxon>
        <taxon>Ponerini</taxon>
        <taxon>Dinoponera</taxon>
    </lineage>
</organism>
<comment type="pathway">
    <text evidence="5">Amino-acid biosynthesis; L-methionine biosynthesis via de novo pathway.</text>
</comment>
<evidence type="ECO:0000256" key="3">
    <source>
        <dbReference type="ARBA" id="ARBA00022723"/>
    </source>
</evidence>
<name>A0A6P3WXK7_DINQU</name>
<dbReference type="GO" id="GO:0009086">
    <property type="term" value="P:methionine biosynthetic process"/>
    <property type="evidence" value="ECO:0007669"/>
    <property type="project" value="TreeGrafter"/>
</dbReference>
<protein>
    <submittedName>
        <fullName evidence="9">Homocysteine S-methyltransferase-like</fullName>
    </submittedName>
</protein>
<dbReference type="GO" id="GO:0046872">
    <property type="term" value="F:metal ion binding"/>
    <property type="evidence" value="ECO:0007669"/>
    <property type="project" value="UniProtKB-KW"/>
</dbReference>
<keyword evidence="1" id="KW-0489">Methyltransferase</keyword>